<name>A0A8S9HIJ9_BRACR</name>
<evidence type="ECO:0000313" key="2">
    <source>
        <dbReference type="Proteomes" id="UP000712281"/>
    </source>
</evidence>
<accession>A0A8S9HIJ9</accession>
<comment type="caution">
    <text evidence="1">The sequence shown here is derived from an EMBL/GenBank/DDBJ whole genome shotgun (WGS) entry which is preliminary data.</text>
</comment>
<dbReference type="AlphaFoldDB" id="A0A8S9HIJ9"/>
<gene>
    <name evidence="1" type="ORF">F2Q68_00016457</name>
</gene>
<dbReference type="EMBL" id="QGKW02001940">
    <property type="protein sequence ID" value="KAF2556930.1"/>
    <property type="molecule type" value="Genomic_DNA"/>
</dbReference>
<reference evidence="1" key="1">
    <citation type="submission" date="2019-12" db="EMBL/GenBank/DDBJ databases">
        <title>Genome sequencing and annotation of Brassica cretica.</title>
        <authorList>
            <person name="Studholme D.J."/>
            <person name="Sarris P.F."/>
        </authorList>
    </citation>
    <scope>NUCLEOTIDE SEQUENCE</scope>
    <source>
        <strain evidence="1">PFS-001/15</strain>
        <tissue evidence="1">Leaf</tissue>
    </source>
</reference>
<dbReference type="Proteomes" id="UP000712281">
    <property type="component" value="Unassembled WGS sequence"/>
</dbReference>
<sequence length="139" mass="15928">MTLPIPSMIVTSRSMTITDQSLTVANSNMTGSKSESTVHLVKLVSVALLLKITVSKDTDLSKAYNLIRARLNTSIDRLYKTDSTMQFMIQLLREVMNVQRREKGILKHKELFQMRLDSWRHKANLRLDIWRHASAQQAA</sequence>
<protein>
    <submittedName>
        <fullName evidence="1">Uncharacterized protein</fullName>
    </submittedName>
</protein>
<evidence type="ECO:0000313" key="1">
    <source>
        <dbReference type="EMBL" id="KAF2556930.1"/>
    </source>
</evidence>
<proteinExistence type="predicted"/>
<organism evidence="1 2">
    <name type="scientific">Brassica cretica</name>
    <name type="common">Mustard</name>
    <dbReference type="NCBI Taxonomy" id="69181"/>
    <lineage>
        <taxon>Eukaryota</taxon>
        <taxon>Viridiplantae</taxon>
        <taxon>Streptophyta</taxon>
        <taxon>Embryophyta</taxon>
        <taxon>Tracheophyta</taxon>
        <taxon>Spermatophyta</taxon>
        <taxon>Magnoliopsida</taxon>
        <taxon>eudicotyledons</taxon>
        <taxon>Gunneridae</taxon>
        <taxon>Pentapetalae</taxon>
        <taxon>rosids</taxon>
        <taxon>malvids</taxon>
        <taxon>Brassicales</taxon>
        <taxon>Brassicaceae</taxon>
        <taxon>Brassiceae</taxon>
        <taxon>Brassica</taxon>
    </lineage>
</organism>